<dbReference type="EMBL" id="LAZR01038413">
    <property type="protein sequence ID" value="KKL19629.1"/>
    <property type="molecule type" value="Genomic_DNA"/>
</dbReference>
<keyword evidence="1" id="KW-1133">Transmembrane helix</keyword>
<reference evidence="2" key="1">
    <citation type="journal article" date="2015" name="Nature">
        <title>Complex archaea that bridge the gap between prokaryotes and eukaryotes.</title>
        <authorList>
            <person name="Spang A."/>
            <person name="Saw J.H."/>
            <person name="Jorgensen S.L."/>
            <person name="Zaremba-Niedzwiedzka K."/>
            <person name="Martijn J."/>
            <person name="Lind A.E."/>
            <person name="van Eijk R."/>
            <person name="Schleper C."/>
            <person name="Guy L."/>
            <person name="Ettema T.J."/>
        </authorList>
    </citation>
    <scope>NUCLEOTIDE SEQUENCE</scope>
</reference>
<proteinExistence type="predicted"/>
<feature type="non-terminal residue" evidence="2">
    <location>
        <position position="1"/>
    </location>
</feature>
<keyword evidence="1" id="KW-0472">Membrane</keyword>
<evidence type="ECO:0000313" key="2">
    <source>
        <dbReference type="EMBL" id="KKL19629.1"/>
    </source>
</evidence>
<comment type="caution">
    <text evidence="2">The sequence shown here is derived from an EMBL/GenBank/DDBJ whole genome shotgun (WGS) entry which is preliminary data.</text>
</comment>
<name>A0A0F9BCI3_9ZZZZ</name>
<gene>
    <name evidence="2" type="ORF">LCGC14_2463540</name>
</gene>
<feature type="transmembrane region" description="Helical" evidence="1">
    <location>
        <begin position="56"/>
        <end position="78"/>
    </location>
</feature>
<accession>A0A0F9BCI3</accession>
<dbReference type="AlphaFoldDB" id="A0A0F9BCI3"/>
<protein>
    <submittedName>
        <fullName evidence="2">Uncharacterized protein</fullName>
    </submittedName>
</protein>
<keyword evidence="1" id="KW-0812">Transmembrane</keyword>
<evidence type="ECO:0000256" key="1">
    <source>
        <dbReference type="SAM" id="Phobius"/>
    </source>
</evidence>
<organism evidence="2">
    <name type="scientific">marine sediment metagenome</name>
    <dbReference type="NCBI Taxonomy" id="412755"/>
    <lineage>
        <taxon>unclassified sequences</taxon>
        <taxon>metagenomes</taxon>
        <taxon>ecological metagenomes</taxon>
    </lineage>
</organism>
<sequence length="105" mass="12715">ESSCWAYTSTNYEFEATEDIWLTVNVTIVQFITAWNSIDIEVYEDRQAYDAPEIEMWFTIFAFGFLIILVPSIFYYVAKFVYIFNKKFMEFGRDEKKNIRRKRKI</sequence>